<keyword evidence="1" id="KW-0732">Signal</keyword>
<name>A0A1W0WSM4_HYPEX</name>
<dbReference type="Proteomes" id="UP000192578">
    <property type="component" value="Unassembled WGS sequence"/>
</dbReference>
<dbReference type="AlphaFoldDB" id="A0A1W0WSM4"/>
<comment type="caution">
    <text evidence="2">The sequence shown here is derived from an EMBL/GenBank/DDBJ whole genome shotgun (WGS) entry which is preliminary data.</text>
</comment>
<dbReference type="EMBL" id="MTYJ01000052">
    <property type="protein sequence ID" value="OQV18191.1"/>
    <property type="molecule type" value="Genomic_DNA"/>
</dbReference>
<evidence type="ECO:0000313" key="3">
    <source>
        <dbReference type="Proteomes" id="UP000192578"/>
    </source>
</evidence>
<reference evidence="3" key="1">
    <citation type="submission" date="2017-01" db="EMBL/GenBank/DDBJ databases">
        <title>Comparative genomics of anhydrobiosis in the tardigrade Hypsibius dujardini.</title>
        <authorList>
            <person name="Yoshida Y."/>
            <person name="Koutsovoulos G."/>
            <person name="Laetsch D."/>
            <person name="Stevens L."/>
            <person name="Kumar S."/>
            <person name="Horikawa D."/>
            <person name="Ishino K."/>
            <person name="Komine S."/>
            <person name="Tomita M."/>
            <person name="Blaxter M."/>
            <person name="Arakawa K."/>
        </authorList>
    </citation>
    <scope>NUCLEOTIDE SEQUENCE [LARGE SCALE GENOMIC DNA]</scope>
    <source>
        <strain evidence="3">Z151</strain>
    </source>
</reference>
<evidence type="ECO:0000256" key="1">
    <source>
        <dbReference type="SAM" id="SignalP"/>
    </source>
</evidence>
<feature type="chain" id="PRO_5013320446" description="EB domain-containing protein" evidence="1">
    <location>
        <begin position="24"/>
        <end position="98"/>
    </location>
</feature>
<evidence type="ECO:0008006" key="4">
    <source>
        <dbReference type="Google" id="ProtNLM"/>
    </source>
</evidence>
<evidence type="ECO:0000313" key="2">
    <source>
        <dbReference type="EMBL" id="OQV18191.1"/>
    </source>
</evidence>
<gene>
    <name evidence="2" type="ORF">BV898_07781</name>
</gene>
<keyword evidence="3" id="KW-1185">Reference proteome</keyword>
<protein>
    <recommendedName>
        <fullName evidence="4">EB domain-containing protein</fullName>
    </recommendedName>
</protein>
<proteinExistence type="predicted"/>
<organism evidence="2 3">
    <name type="scientific">Hypsibius exemplaris</name>
    <name type="common">Freshwater tardigrade</name>
    <dbReference type="NCBI Taxonomy" id="2072580"/>
    <lineage>
        <taxon>Eukaryota</taxon>
        <taxon>Metazoa</taxon>
        <taxon>Ecdysozoa</taxon>
        <taxon>Tardigrada</taxon>
        <taxon>Eutardigrada</taxon>
        <taxon>Parachela</taxon>
        <taxon>Hypsibioidea</taxon>
        <taxon>Hypsibiidae</taxon>
        <taxon>Hypsibius</taxon>
    </lineage>
</organism>
<feature type="signal peptide" evidence="1">
    <location>
        <begin position="1"/>
        <end position="23"/>
    </location>
</feature>
<sequence length="98" mass="10736">MSRFLSLTAVVLIFALTAATVYGKNEQCREHRECLDAGTGCKGGRCRCWTDSGNAIADFWACDDDSLCEKRFPGTATACRPTEDCRPTSGLMGYCQPR</sequence>
<dbReference type="OrthoDB" id="10552342at2759"/>
<accession>A0A1W0WSM4</accession>